<accession>A0A7S4LDS9</accession>
<feature type="region of interest" description="Disordered" evidence="5">
    <location>
        <begin position="385"/>
        <end position="405"/>
    </location>
</feature>
<reference evidence="6" key="1">
    <citation type="submission" date="2021-01" db="EMBL/GenBank/DDBJ databases">
        <authorList>
            <person name="Corre E."/>
            <person name="Pelletier E."/>
            <person name="Niang G."/>
            <person name="Scheremetjew M."/>
            <person name="Finn R."/>
            <person name="Kale V."/>
            <person name="Holt S."/>
            <person name="Cochrane G."/>
            <person name="Meng A."/>
            <person name="Brown T."/>
            <person name="Cohen L."/>
        </authorList>
    </citation>
    <scope>NUCLEOTIDE SEQUENCE</scope>
    <source>
        <strain evidence="6">CCMP1594</strain>
    </source>
</reference>
<evidence type="ECO:0008006" key="7">
    <source>
        <dbReference type="Google" id="ProtNLM"/>
    </source>
</evidence>
<dbReference type="PANTHER" id="PTHR47960">
    <property type="entry name" value="DEAD-BOX ATP-DEPENDENT RNA HELICASE 50"/>
    <property type="match status" value="1"/>
</dbReference>
<gene>
    <name evidence="6" type="ORF">EGYM00163_LOCUS33889</name>
</gene>
<dbReference type="GO" id="GO:0016787">
    <property type="term" value="F:hydrolase activity"/>
    <property type="evidence" value="ECO:0007669"/>
    <property type="project" value="UniProtKB-KW"/>
</dbReference>
<evidence type="ECO:0000256" key="3">
    <source>
        <dbReference type="ARBA" id="ARBA00022806"/>
    </source>
</evidence>
<dbReference type="EMBL" id="HBJA01098033">
    <property type="protein sequence ID" value="CAE0822688.1"/>
    <property type="molecule type" value="Transcribed_RNA"/>
</dbReference>
<keyword evidence="2" id="KW-0378">Hydrolase</keyword>
<organism evidence="6">
    <name type="scientific">Eutreptiella gymnastica</name>
    <dbReference type="NCBI Taxonomy" id="73025"/>
    <lineage>
        <taxon>Eukaryota</taxon>
        <taxon>Discoba</taxon>
        <taxon>Euglenozoa</taxon>
        <taxon>Euglenida</taxon>
        <taxon>Spirocuta</taxon>
        <taxon>Euglenophyceae</taxon>
        <taxon>Eutreptiales</taxon>
        <taxon>Eutreptiaceae</taxon>
        <taxon>Eutreptiella</taxon>
    </lineage>
</organism>
<dbReference type="Gene3D" id="3.40.50.300">
    <property type="entry name" value="P-loop containing nucleotide triphosphate hydrolases"/>
    <property type="match status" value="2"/>
</dbReference>
<keyword evidence="4" id="KW-0067">ATP-binding</keyword>
<dbReference type="SUPFAM" id="SSF52540">
    <property type="entry name" value="P-loop containing nucleoside triphosphate hydrolases"/>
    <property type="match status" value="2"/>
</dbReference>
<dbReference type="GO" id="GO:0005524">
    <property type="term" value="F:ATP binding"/>
    <property type="evidence" value="ECO:0007669"/>
    <property type="project" value="UniProtKB-KW"/>
</dbReference>
<evidence type="ECO:0000256" key="4">
    <source>
        <dbReference type="ARBA" id="ARBA00022840"/>
    </source>
</evidence>
<sequence>MNPIERGSQRLAQMKEKLSRGVPAKGLLTQFSGDVLYDLADPLVPSNAVIADCMESMYDMLYDRIMRDVDAGHRHSWEPIASEIKLFFEVGFRCRGKFPAGPAQNKIFVNYVEMLNLFLTAPEELPASETPEGLWLRPTVAAAAGSQGEASLRLQNSLIPDMPARNDVLLDLYWDLELDIWRRPAGHRPHRGEVMDRKKKSTLRMAATIIQNCDYASHMFDESKPKSPPVVVLCHSKGMVLKLADLLNYMGRYEYGMGYRGAEAAYRDTEAISDVPVTILVCTPGRLLHDVKEGAISLHALDMLVMSCQMMPVPKEYMALRSMCPETVRTLMFSSIRHTPKNILQTAEEMLTHEPQIASWDYEEQQPTVVVAPFVPGVTTLPSKNLPPAPFSTTGKGKGKGKGESLLPDNFAPTGKGAGKGSMAGFKSDFNGMGLHGEIMPIMKKHKLTIATPLQKTAIPSMMTGRSCLFISPPQMGTALAFVLPTVHLMMNYPPGGMSPRVLVMAERREDVDCIVAEYLRFTQALPRYNMAPEGLHSTRLTDYDTPVNTSASVIVGTPHKLANSILKPDSTTPIDVSLVDVLILQGLGTVCKNLVRPECKDENFISHVYHAIVNAKKQAPQVVAFSKDFSADAVQSIVVGVVPDIEVLNIEG</sequence>
<name>A0A7S4LDS9_9EUGL</name>
<dbReference type="GO" id="GO:0004386">
    <property type="term" value="F:helicase activity"/>
    <property type="evidence" value="ECO:0007669"/>
    <property type="project" value="UniProtKB-KW"/>
</dbReference>
<dbReference type="InterPro" id="IPR027417">
    <property type="entry name" value="P-loop_NTPase"/>
</dbReference>
<keyword evidence="3" id="KW-0347">Helicase</keyword>
<evidence type="ECO:0000256" key="2">
    <source>
        <dbReference type="ARBA" id="ARBA00022801"/>
    </source>
</evidence>
<dbReference type="AlphaFoldDB" id="A0A7S4LDS9"/>
<proteinExistence type="predicted"/>
<evidence type="ECO:0000256" key="1">
    <source>
        <dbReference type="ARBA" id="ARBA00022741"/>
    </source>
</evidence>
<evidence type="ECO:0000313" key="6">
    <source>
        <dbReference type="EMBL" id="CAE0822688.1"/>
    </source>
</evidence>
<keyword evidence="1" id="KW-0547">Nucleotide-binding</keyword>
<protein>
    <recommendedName>
        <fullName evidence="7">RNA helicase</fullName>
    </recommendedName>
</protein>
<evidence type="ECO:0000256" key="5">
    <source>
        <dbReference type="SAM" id="MobiDB-lite"/>
    </source>
</evidence>